<dbReference type="STRING" id="289078.A0A2X0MK32"/>
<gene>
    <name evidence="4" type="ORF">BZ3500_MVSOF-1268-A1-R1_CHR12-3G03996</name>
</gene>
<organism evidence="4 5">
    <name type="scientific">Microbotryum saponariae</name>
    <dbReference type="NCBI Taxonomy" id="289078"/>
    <lineage>
        <taxon>Eukaryota</taxon>
        <taxon>Fungi</taxon>
        <taxon>Dikarya</taxon>
        <taxon>Basidiomycota</taxon>
        <taxon>Pucciniomycotina</taxon>
        <taxon>Microbotryomycetes</taxon>
        <taxon>Microbotryales</taxon>
        <taxon>Microbotryaceae</taxon>
        <taxon>Microbotryum</taxon>
    </lineage>
</organism>
<dbReference type="Pfam" id="PF15411">
    <property type="entry name" value="PH_10"/>
    <property type="match status" value="1"/>
</dbReference>
<dbReference type="InterPro" id="IPR010481">
    <property type="entry name" value="Cdc24/Scd1_N"/>
</dbReference>
<feature type="compositionally biased region" description="Polar residues" evidence="1">
    <location>
        <begin position="612"/>
        <end position="637"/>
    </location>
</feature>
<dbReference type="PANTHER" id="PTHR47339:SF1">
    <property type="entry name" value="CELL DIVISION CONTROL PROTEIN 24"/>
    <property type="match status" value="1"/>
</dbReference>
<dbReference type="InterPro" id="IPR035899">
    <property type="entry name" value="DBL_dom_sf"/>
</dbReference>
<protein>
    <submittedName>
        <fullName evidence="4">BZ3500_MvSof-1268-A1-R1_Chr12-3g03996 protein</fullName>
    </submittedName>
</protein>
<dbReference type="SUPFAM" id="SSF48065">
    <property type="entry name" value="DBL homology domain (DH-domain)"/>
    <property type="match status" value="1"/>
</dbReference>
<evidence type="ECO:0000259" key="2">
    <source>
        <dbReference type="PROSITE" id="PS50010"/>
    </source>
</evidence>
<dbReference type="InterPro" id="IPR053026">
    <property type="entry name" value="CDC42_GEF"/>
</dbReference>
<dbReference type="Pfam" id="PF00621">
    <property type="entry name" value="RhoGEF"/>
    <property type="match status" value="1"/>
</dbReference>
<dbReference type="InterPro" id="IPR000219">
    <property type="entry name" value="DH_dom"/>
</dbReference>
<dbReference type="GO" id="GO:0000935">
    <property type="term" value="C:division septum"/>
    <property type="evidence" value="ECO:0007669"/>
    <property type="project" value="TreeGrafter"/>
</dbReference>
<evidence type="ECO:0000313" key="5">
    <source>
        <dbReference type="Proteomes" id="UP000249723"/>
    </source>
</evidence>
<dbReference type="SUPFAM" id="SSF50729">
    <property type="entry name" value="PH domain-like"/>
    <property type="match status" value="1"/>
</dbReference>
<dbReference type="CDD" id="cd13246">
    <property type="entry name" value="PH_Scd1"/>
    <property type="match status" value="1"/>
</dbReference>
<feature type="domain" description="DH" evidence="2">
    <location>
        <begin position="253"/>
        <end position="454"/>
    </location>
</feature>
<dbReference type="CDD" id="cd05992">
    <property type="entry name" value="PB1"/>
    <property type="match status" value="1"/>
</dbReference>
<dbReference type="InterPro" id="IPR033511">
    <property type="entry name" value="Cdc24/Scd1_PH_dom"/>
</dbReference>
<feature type="region of interest" description="Disordered" evidence="1">
    <location>
        <begin position="817"/>
        <end position="836"/>
    </location>
</feature>
<feature type="compositionally biased region" description="Low complexity" evidence="1">
    <location>
        <begin position="851"/>
        <end position="868"/>
    </location>
</feature>
<dbReference type="CDD" id="cd00160">
    <property type="entry name" value="RhoGEF"/>
    <property type="match status" value="1"/>
</dbReference>
<dbReference type="GO" id="GO:0043332">
    <property type="term" value="C:mating projection tip"/>
    <property type="evidence" value="ECO:0007669"/>
    <property type="project" value="TreeGrafter"/>
</dbReference>
<dbReference type="GO" id="GO:0005737">
    <property type="term" value="C:cytoplasm"/>
    <property type="evidence" value="ECO:0007669"/>
    <property type="project" value="TreeGrafter"/>
</dbReference>
<proteinExistence type="predicted"/>
<dbReference type="InterPro" id="IPR001849">
    <property type="entry name" value="PH_domain"/>
</dbReference>
<feature type="domain" description="PB1" evidence="3">
    <location>
        <begin position="924"/>
        <end position="1013"/>
    </location>
</feature>
<reference evidence="5" key="1">
    <citation type="submission" date="2016-10" db="EMBL/GenBank/DDBJ databases">
        <authorList>
            <person name="Jeantristanb JTB J.-T."/>
            <person name="Ricardo R."/>
        </authorList>
    </citation>
    <scope>NUCLEOTIDE SEQUENCE [LARGE SCALE GENOMIC DNA]</scope>
</reference>
<dbReference type="PROSITE" id="PS50010">
    <property type="entry name" value="DH_2"/>
    <property type="match status" value="1"/>
</dbReference>
<evidence type="ECO:0000313" key="4">
    <source>
        <dbReference type="EMBL" id="SCZ94610.1"/>
    </source>
</evidence>
<dbReference type="SMART" id="SM00325">
    <property type="entry name" value="RhoGEF"/>
    <property type="match status" value="1"/>
</dbReference>
<dbReference type="PROSITE" id="PS51745">
    <property type="entry name" value="PB1"/>
    <property type="match status" value="1"/>
</dbReference>
<dbReference type="GO" id="GO:0005085">
    <property type="term" value="F:guanyl-nucleotide exchange factor activity"/>
    <property type="evidence" value="ECO:0007669"/>
    <property type="project" value="InterPro"/>
</dbReference>
<dbReference type="SMART" id="SM00666">
    <property type="entry name" value="PB1"/>
    <property type="match status" value="1"/>
</dbReference>
<evidence type="ECO:0000259" key="3">
    <source>
        <dbReference type="PROSITE" id="PS51745"/>
    </source>
</evidence>
<feature type="compositionally biased region" description="Polar residues" evidence="1">
    <location>
        <begin position="665"/>
        <end position="674"/>
    </location>
</feature>
<dbReference type="EMBL" id="FMWP01000053">
    <property type="protein sequence ID" value="SCZ94610.1"/>
    <property type="molecule type" value="Genomic_DNA"/>
</dbReference>
<dbReference type="Gene3D" id="1.20.900.10">
    <property type="entry name" value="Dbl homology (DH) domain"/>
    <property type="match status" value="1"/>
</dbReference>
<feature type="compositionally biased region" description="Polar residues" evidence="1">
    <location>
        <begin position="788"/>
        <end position="799"/>
    </location>
</feature>
<feature type="region of interest" description="Disordered" evidence="1">
    <location>
        <begin position="841"/>
        <end position="902"/>
    </location>
</feature>
<dbReference type="Gene3D" id="3.10.20.90">
    <property type="entry name" value="Phosphatidylinositol 3-kinase Catalytic Subunit, Chain A, domain 1"/>
    <property type="match status" value="1"/>
</dbReference>
<dbReference type="Pfam" id="PF00564">
    <property type="entry name" value="PB1"/>
    <property type="match status" value="1"/>
</dbReference>
<feature type="region of interest" description="Disordered" evidence="1">
    <location>
        <begin position="741"/>
        <end position="805"/>
    </location>
</feature>
<dbReference type="Gene3D" id="2.30.29.30">
    <property type="entry name" value="Pleckstrin-homology domain (PH domain)/Phosphotyrosine-binding domain (PTB)"/>
    <property type="match status" value="1"/>
</dbReference>
<dbReference type="SUPFAM" id="SSF54277">
    <property type="entry name" value="CAD &amp; PB1 domains"/>
    <property type="match status" value="1"/>
</dbReference>
<evidence type="ECO:0000256" key="1">
    <source>
        <dbReference type="SAM" id="MobiDB-lite"/>
    </source>
</evidence>
<dbReference type="GO" id="GO:0030010">
    <property type="term" value="P:establishment of cell polarity"/>
    <property type="evidence" value="ECO:0007669"/>
    <property type="project" value="TreeGrafter"/>
</dbReference>
<accession>A0A2X0MK32</accession>
<dbReference type="InterPro" id="IPR011993">
    <property type="entry name" value="PH-like_dom_sf"/>
</dbReference>
<feature type="compositionally biased region" description="Low complexity" evidence="1">
    <location>
        <begin position="881"/>
        <end position="890"/>
    </location>
</feature>
<dbReference type="Pfam" id="PF06395">
    <property type="entry name" value="CDC24"/>
    <property type="match status" value="1"/>
</dbReference>
<dbReference type="PANTHER" id="PTHR47339">
    <property type="entry name" value="CELL DIVISION CONTROL PROTEIN 24"/>
    <property type="match status" value="1"/>
</dbReference>
<dbReference type="InterPro" id="IPR000270">
    <property type="entry name" value="PB1_dom"/>
</dbReference>
<feature type="region of interest" description="Disordered" evidence="1">
    <location>
        <begin position="609"/>
        <end position="711"/>
    </location>
</feature>
<feature type="compositionally biased region" description="Polar residues" evidence="1">
    <location>
        <begin position="869"/>
        <end position="880"/>
    </location>
</feature>
<dbReference type="SMART" id="SM00233">
    <property type="entry name" value="PH"/>
    <property type="match status" value="1"/>
</dbReference>
<dbReference type="GO" id="GO:0031106">
    <property type="term" value="P:septin ring organization"/>
    <property type="evidence" value="ECO:0007669"/>
    <property type="project" value="TreeGrafter"/>
</dbReference>
<dbReference type="AlphaFoldDB" id="A0A2X0MK32"/>
<dbReference type="Proteomes" id="UP000249723">
    <property type="component" value="Unassembled WGS sequence"/>
</dbReference>
<feature type="compositionally biased region" description="Basic and acidic residues" evidence="1">
    <location>
        <begin position="693"/>
        <end position="707"/>
    </location>
</feature>
<keyword evidence="5" id="KW-1185">Reference proteome</keyword>
<dbReference type="InterPro" id="IPR053793">
    <property type="entry name" value="PB1-like"/>
</dbReference>
<name>A0A2X0MK32_9BASI</name>
<dbReference type="GO" id="GO:0005634">
    <property type="term" value="C:nucleus"/>
    <property type="evidence" value="ECO:0007669"/>
    <property type="project" value="TreeGrafter"/>
</dbReference>
<feature type="region of interest" description="Disordered" evidence="1">
    <location>
        <begin position="45"/>
        <end position="64"/>
    </location>
</feature>
<sequence length="1016" mass="110314">MTSLFRSAPLISTPSPSSIAVAHYGPASGAGAGVGDSGGGAIAANSTSRSHLLSQKQAQSESTPITVETATSLMIADAPPIATNSALNKVASASSSLYQNCRVVLMRLRRVPGFAERFLDGPATAEAEAVLGLSSDPVSRSLHTLRLGSSLCFLFNALGLDHQLEINPKATISNLKACQRGTAHFIMACKQDLKWPDGQLFAIHELYGQDTNGVVKVIHTVNLLLDMLQIQGALLEPVAESDPVKPTSGPSDERTMIVREILDSERKYVQDLEVLQDYQRQVQANEVLSQDQVHALFLNLNTLADFQRRVLIGVEANASRPPEEQHFGNLFLQMEEHFSIYEPYCANLTSAQELAMAENAALSRLAHVLDPISELAPLLIKPVQRICKYPLLIGVRQDLDVKLSSRAVSHLTEIGIQWFAQSLLKNTPEESPYHGELKAGHAAIMRVTDRVNEMKRREENHQALVDLRKRVEDWKGHDIDSFGELLLHDVFNVQNNDSEREYFVYLFERIILCCKEAAPVGRRSGRAGSVKGKTGSRKVPGLVLKGRIFVHNVTGTTATHRTSQNLLEIRWRGDVGEEAFTIKCRSEDVLKHWEKSVAKAVDEVATRRRTNHLSASRRSEMSTNPSLSSFQGDSMSSPYAWHGSMLPSAGPSSSNGDDSEFISESGRSTPNSTMYAGLTRHASGSIRSIPIDARGRVQAEDPKDSKTSRPPLILNIAAPSSVANGVIRLRPNASDERIASPAKLTRSKFTSGTHTPAHGAGSPIEQVKPSNAMSQPSPPRGPVLARTRSASSPVESTKSILGDSLPQVLDSEWSVRGGDQHRATHPYASKSSPVEELTSAKVMGGHKPGGTNSSATLASQSSATSSNLKRFSSSSIGTDRSSATSSMSTSQPATNGHFPSPSSLLQFSVQHETYPSGRAISSTMFRIKINFGNDTFIVVASGRVSHRELLDKVLKKLRLCGHATRDSTGLRLRYEDEDGDRILIGNDSDLQIALEDLEESTTTGQPTLVLFANLYA</sequence>